<dbReference type="InterPro" id="IPR004465">
    <property type="entry name" value="RNR_NrdI"/>
</dbReference>
<dbReference type="RefSeq" id="WP_084559228.1">
    <property type="nucleotide sequence ID" value="NZ_BJNB01000041.1"/>
</dbReference>
<protein>
    <recommendedName>
        <fullName evidence="3 4">Protein NrdI</fullName>
    </recommendedName>
</protein>
<comment type="function">
    <text evidence="1 4">Probably involved in ribonucleotide reductase function.</text>
</comment>
<evidence type="ECO:0000313" key="6">
    <source>
        <dbReference type="Proteomes" id="UP000315353"/>
    </source>
</evidence>
<dbReference type="NCBIfam" id="TIGR00333">
    <property type="entry name" value="nrdI"/>
    <property type="match status" value="1"/>
</dbReference>
<dbReference type="Proteomes" id="UP000315353">
    <property type="component" value="Unassembled WGS sequence"/>
</dbReference>
<reference evidence="5 6" key="1">
    <citation type="submission" date="2019-06" db="EMBL/GenBank/DDBJ databases">
        <title>Whole genome shotgun sequence of Corynebacterium flavescens NBRC 14136.</title>
        <authorList>
            <person name="Hosoyama A."/>
            <person name="Uohara A."/>
            <person name="Ohji S."/>
            <person name="Ichikawa N."/>
        </authorList>
    </citation>
    <scope>NUCLEOTIDE SEQUENCE [LARGE SCALE GENOMIC DNA]</scope>
    <source>
        <strain evidence="5 6">NBRC 14136</strain>
    </source>
</reference>
<sequence>MTEDAINAPQGAAESAPAHVVYFSSVSENTHRFVHKLGLRALRIPLRPKREGMLHVTEPYVLIVPTYGGGNMRSALPVQVRAFLNVPANRELLRGVITSGNTNFGEAYCCAGRIISEKCGVPELYRFELLGTDHDVEVVKKGLREFIDRYLSPAHAPDSGVNPSELQPERMQ</sequence>
<accession>A0AB73BA19</accession>
<dbReference type="PANTHER" id="PTHR37297">
    <property type="entry name" value="PROTEIN NRDI"/>
    <property type="match status" value="1"/>
</dbReference>
<dbReference type="EMBL" id="BJNB01000041">
    <property type="protein sequence ID" value="GEB98599.1"/>
    <property type="molecule type" value="Genomic_DNA"/>
</dbReference>
<proteinExistence type="inferred from homology"/>
<evidence type="ECO:0000256" key="2">
    <source>
        <dbReference type="ARBA" id="ARBA00009942"/>
    </source>
</evidence>
<comment type="caution">
    <text evidence="5">The sequence shown here is derived from an EMBL/GenBank/DDBJ whole genome shotgun (WGS) entry which is preliminary data.</text>
</comment>
<dbReference type="HAMAP" id="MF_00128">
    <property type="entry name" value="NrdI"/>
    <property type="match status" value="1"/>
</dbReference>
<comment type="similarity">
    <text evidence="2 4">Belongs to the NrdI family.</text>
</comment>
<evidence type="ECO:0000256" key="3">
    <source>
        <dbReference type="ARBA" id="ARBA00020129"/>
    </source>
</evidence>
<evidence type="ECO:0000256" key="1">
    <source>
        <dbReference type="ARBA" id="ARBA00003999"/>
    </source>
</evidence>
<dbReference type="GO" id="GO:0010181">
    <property type="term" value="F:FMN binding"/>
    <property type="evidence" value="ECO:0007669"/>
    <property type="project" value="InterPro"/>
</dbReference>
<organism evidence="5 6">
    <name type="scientific">Corynebacterium flavescens</name>
    <dbReference type="NCBI Taxonomy" id="28028"/>
    <lineage>
        <taxon>Bacteria</taxon>
        <taxon>Bacillati</taxon>
        <taxon>Actinomycetota</taxon>
        <taxon>Actinomycetes</taxon>
        <taxon>Mycobacteriales</taxon>
        <taxon>Corynebacteriaceae</taxon>
        <taxon>Corynebacterium</taxon>
    </lineage>
</organism>
<dbReference type="Pfam" id="PF07972">
    <property type="entry name" value="Flavodoxin_NdrI"/>
    <property type="match status" value="1"/>
</dbReference>
<evidence type="ECO:0000256" key="4">
    <source>
        <dbReference type="HAMAP-Rule" id="MF_00128"/>
    </source>
</evidence>
<dbReference type="PANTHER" id="PTHR37297:SF1">
    <property type="entry name" value="PROTEIN NRDI"/>
    <property type="match status" value="1"/>
</dbReference>
<evidence type="ECO:0000313" key="5">
    <source>
        <dbReference type="EMBL" id="GEB98599.1"/>
    </source>
</evidence>
<dbReference type="SUPFAM" id="SSF52218">
    <property type="entry name" value="Flavoproteins"/>
    <property type="match status" value="1"/>
</dbReference>
<dbReference type="GeneID" id="82881479"/>
<dbReference type="InterPro" id="IPR020852">
    <property type="entry name" value="RNR_Ib_NrdI_bac"/>
</dbReference>
<dbReference type="AlphaFoldDB" id="A0AB73BA19"/>
<name>A0AB73BA19_CORFL</name>
<dbReference type="Gene3D" id="3.40.50.360">
    <property type="match status" value="1"/>
</dbReference>
<dbReference type="InterPro" id="IPR029039">
    <property type="entry name" value="Flavoprotein-like_sf"/>
</dbReference>
<gene>
    <name evidence="5" type="primary">nrdI_2</name>
    <name evidence="4" type="synonym">nrdI</name>
    <name evidence="5" type="ORF">CFL01nite_20940</name>
</gene>